<evidence type="ECO:0000313" key="3">
    <source>
        <dbReference type="EMBL" id="VBB25425.1"/>
    </source>
</evidence>
<evidence type="ECO:0000259" key="2">
    <source>
        <dbReference type="Pfam" id="PF04155"/>
    </source>
</evidence>
<keyword evidence="1" id="KW-0732">Signal</keyword>
<feature type="chain" id="PRO_5019854381" description="Ground-like domain-containing protein" evidence="1">
    <location>
        <begin position="23"/>
        <end position="284"/>
    </location>
</feature>
<dbReference type="OrthoDB" id="5873923at2759"/>
<name>A0A498S656_ACAVI</name>
<dbReference type="AlphaFoldDB" id="A0A498S656"/>
<gene>
    <name evidence="3" type="ORF">NAV_LOCUS255</name>
</gene>
<dbReference type="EMBL" id="UPTC01000015">
    <property type="protein sequence ID" value="VBB25425.1"/>
    <property type="molecule type" value="Genomic_DNA"/>
</dbReference>
<organism evidence="3 4">
    <name type="scientific">Acanthocheilonema viteae</name>
    <name type="common">Filarial nematode worm</name>
    <name type="synonym">Dipetalonema viteae</name>
    <dbReference type="NCBI Taxonomy" id="6277"/>
    <lineage>
        <taxon>Eukaryota</taxon>
        <taxon>Metazoa</taxon>
        <taxon>Ecdysozoa</taxon>
        <taxon>Nematoda</taxon>
        <taxon>Chromadorea</taxon>
        <taxon>Rhabditida</taxon>
        <taxon>Spirurina</taxon>
        <taxon>Spiruromorpha</taxon>
        <taxon>Filarioidea</taxon>
        <taxon>Onchocercidae</taxon>
        <taxon>Acanthocheilonema</taxon>
    </lineage>
</organism>
<dbReference type="PROSITE" id="PS51257">
    <property type="entry name" value="PROKAR_LIPOPROTEIN"/>
    <property type="match status" value="1"/>
</dbReference>
<feature type="signal peptide" evidence="1">
    <location>
        <begin position="1"/>
        <end position="22"/>
    </location>
</feature>
<keyword evidence="4" id="KW-1185">Reference proteome</keyword>
<dbReference type="InterPro" id="IPR007284">
    <property type="entry name" value="Ground-like_dom"/>
</dbReference>
<accession>A0A498S656</accession>
<reference evidence="3 4" key="1">
    <citation type="submission" date="2018-08" db="EMBL/GenBank/DDBJ databases">
        <authorList>
            <person name="Laetsch R D."/>
            <person name="Stevens L."/>
            <person name="Kumar S."/>
            <person name="Blaxter L. M."/>
        </authorList>
    </citation>
    <scope>NUCLEOTIDE SEQUENCE [LARGE SCALE GENOMIC DNA]</scope>
</reference>
<sequence>MRRGRRLLALVILLELFVLGHATLFGGGGCCCECNMPIPSHCECPPPPPPLPICPPPVPCPPPICPTCQICSPPPPCPPPPLCPPPQPVYLPSSSCSCGAPDIATGGYASPIGRNIGPVLGGSYDVVQKGTQITGLTVPRDASPPSVEPNHLLGPDRDPGIQQLPFIQNRIEKSDDPTDLDIISQLPPLSSTVASVTERRAHGAVVISENKCNSVVLRDLLIKNMDQTDPVVSKRSIHKAAQESMKEDDMDVICSDSGFTYIVSTTEYCEAQKEKVICFVYKKP</sequence>
<proteinExistence type="predicted"/>
<feature type="domain" description="Ground-like" evidence="2">
    <location>
        <begin position="210"/>
        <end position="281"/>
    </location>
</feature>
<dbReference type="Proteomes" id="UP000276991">
    <property type="component" value="Unassembled WGS sequence"/>
</dbReference>
<protein>
    <recommendedName>
        <fullName evidence="2">Ground-like domain-containing protein</fullName>
    </recommendedName>
</protein>
<evidence type="ECO:0000256" key="1">
    <source>
        <dbReference type="SAM" id="SignalP"/>
    </source>
</evidence>
<dbReference type="STRING" id="6277.A0A498S656"/>
<dbReference type="Pfam" id="PF04155">
    <property type="entry name" value="Ground-like"/>
    <property type="match status" value="1"/>
</dbReference>
<evidence type="ECO:0000313" key="4">
    <source>
        <dbReference type="Proteomes" id="UP000276991"/>
    </source>
</evidence>